<evidence type="ECO:0000256" key="4">
    <source>
        <dbReference type="PROSITE-ProRule" id="PRU00335"/>
    </source>
</evidence>
<dbReference type="EMBL" id="POUA01000024">
    <property type="protein sequence ID" value="PZG53926.1"/>
    <property type="molecule type" value="Genomic_DNA"/>
</dbReference>
<dbReference type="PANTHER" id="PTHR30055:SF238">
    <property type="entry name" value="MYCOFACTOCIN BIOSYNTHESIS TRANSCRIPTIONAL REGULATOR MFTR-RELATED"/>
    <property type="match status" value="1"/>
</dbReference>
<dbReference type="PANTHER" id="PTHR30055">
    <property type="entry name" value="HTH-TYPE TRANSCRIPTIONAL REGULATOR RUTR"/>
    <property type="match status" value="1"/>
</dbReference>
<keyword evidence="3" id="KW-0804">Transcription</keyword>
<feature type="domain" description="HTH tetR-type" evidence="5">
    <location>
        <begin position="1"/>
        <end position="59"/>
    </location>
</feature>
<accession>A0A2W2GW99</accession>
<dbReference type="GO" id="GO:0000976">
    <property type="term" value="F:transcription cis-regulatory region binding"/>
    <property type="evidence" value="ECO:0007669"/>
    <property type="project" value="TreeGrafter"/>
</dbReference>
<reference evidence="6 7" key="1">
    <citation type="submission" date="2018-01" db="EMBL/GenBank/DDBJ databases">
        <title>Draft genome sequence of Sphaerisporangium sp. 7K107.</title>
        <authorList>
            <person name="Sahin N."/>
            <person name="Saygin H."/>
            <person name="Ay H."/>
        </authorList>
    </citation>
    <scope>NUCLEOTIDE SEQUENCE [LARGE SCALE GENOMIC DNA]</scope>
    <source>
        <strain evidence="6 7">7K107</strain>
    </source>
</reference>
<keyword evidence="7" id="KW-1185">Reference proteome</keyword>
<dbReference type="PROSITE" id="PS50977">
    <property type="entry name" value="HTH_TETR_2"/>
    <property type="match status" value="1"/>
</dbReference>
<dbReference type="Pfam" id="PF00440">
    <property type="entry name" value="TetR_N"/>
    <property type="match status" value="1"/>
</dbReference>
<feature type="DNA-binding region" description="H-T-H motif" evidence="4">
    <location>
        <begin position="22"/>
        <end position="41"/>
    </location>
</feature>
<dbReference type="SUPFAM" id="SSF46689">
    <property type="entry name" value="Homeodomain-like"/>
    <property type="match status" value="1"/>
</dbReference>
<dbReference type="GO" id="GO:0003700">
    <property type="term" value="F:DNA-binding transcription factor activity"/>
    <property type="evidence" value="ECO:0007669"/>
    <property type="project" value="TreeGrafter"/>
</dbReference>
<evidence type="ECO:0000256" key="3">
    <source>
        <dbReference type="ARBA" id="ARBA00023163"/>
    </source>
</evidence>
<dbReference type="PRINTS" id="PR00455">
    <property type="entry name" value="HTHTETR"/>
</dbReference>
<protein>
    <submittedName>
        <fullName evidence="6">TetR family transcriptional regulator</fullName>
    </submittedName>
</protein>
<dbReference type="Gene3D" id="1.10.357.10">
    <property type="entry name" value="Tetracycline Repressor, domain 2"/>
    <property type="match status" value="1"/>
</dbReference>
<proteinExistence type="predicted"/>
<dbReference type="InterPro" id="IPR050109">
    <property type="entry name" value="HTH-type_TetR-like_transc_reg"/>
</dbReference>
<organism evidence="6 7">
    <name type="scientific">Spongiactinospora gelatinilytica</name>
    <dbReference type="NCBI Taxonomy" id="2666298"/>
    <lineage>
        <taxon>Bacteria</taxon>
        <taxon>Bacillati</taxon>
        <taxon>Actinomycetota</taxon>
        <taxon>Actinomycetes</taxon>
        <taxon>Streptosporangiales</taxon>
        <taxon>Streptosporangiaceae</taxon>
        <taxon>Spongiactinospora</taxon>
    </lineage>
</organism>
<dbReference type="AlphaFoldDB" id="A0A2W2GW99"/>
<evidence type="ECO:0000313" key="7">
    <source>
        <dbReference type="Proteomes" id="UP000248544"/>
    </source>
</evidence>
<evidence type="ECO:0000259" key="5">
    <source>
        <dbReference type="PROSITE" id="PS50977"/>
    </source>
</evidence>
<sequence length="185" mass="20523">MRAEVTEAAMRLFAERGYDETTVDDIARAAGMSKRSFFRYFPVKEDVVLGRVDLMGERIVDEIAARPEGEDVWDTLHAVLRGWEQRIDAERQALDGLRLIEATPALRARFTQKREETRVLITRALLARPGHGLDTFTVDLVTAAAGAALDGVSRAWADADGQADRLALVDRAFALLRPACLPPPH</sequence>
<dbReference type="Gene3D" id="1.10.10.60">
    <property type="entry name" value="Homeodomain-like"/>
    <property type="match status" value="1"/>
</dbReference>
<dbReference type="Pfam" id="PF17754">
    <property type="entry name" value="TetR_C_14"/>
    <property type="match status" value="1"/>
</dbReference>
<name>A0A2W2GW99_9ACTN</name>
<comment type="caution">
    <text evidence="6">The sequence shown here is derived from an EMBL/GenBank/DDBJ whole genome shotgun (WGS) entry which is preliminary data.</text>
</comment>
<dbReference type="Proteomes" id="UP000248544">
    <property type="component" value="Unassembled WGS sequence"/>
</dbReference>
<dbReference type="InterPro" id="IPR009057">
    <property type="entry name" value="Homeodomain-like_sf"/>
</dbReference>
<evidence type="ECO:0000256" key="2">
    <source>
        <dbReference type="ARBA" id="ARBA00023125"/>
    </source>
</evidence>
<keyword evidence="2 4" id="KW-0238">DNA-binding</keyword>
<evidence type="ECO:0000256" key="1">
    <source>
        <dbReference type="ARBA" id="ARBA00023015"/>
    </source>
</evidence>
<dbReference type="InterPro" id="IPR001647">
    <property type="entry name" value="HTH_TetR"/>
</dbReference>
<evidence type="ECO:0000313" key="6">
    <source>
        <dbReference type="EMBL" id="PZG53926.1"/>
    </source>
</evidence>
<dbReference type="InterPro" id="IPR041347">
    <property type="entry name" value="MftR_C"/>
</dbReference>
<gene>
    <name evidence="6" type="ORF">C1I98_05295</name>
</gene>
<keyword evidence="1" id="KW-0805">Transcription regulation</keyword>